<dbReference type="InterPro" id="IPR029068">
    <property type="entry name" value="Glyas_Bleomycin-R_OHBP_Dase"/>
</dbReference>
<dbReference type="Gene3D" id="3.10.180.10">
    <property type="entry name" value="2,3-Dihydroxybiphenyl 1,2-Dioxygenase, domain 1"/>
    <property type="match status" value="1"/>
</dbReference>
<feature type="domain" description="Glyoxalase-like" evidence="1">
    <location>
        <begin position="3"/>
        <end position="170"/>
    </location>
</feature>
<dbReference type="OrthoDB" id="8451710at2"/>
<dbReference type="RefSeq" id="WP_085826073.1">
    <property type="nucleotide sequence ID" value="NZ_FWFJ01000007.1"/>
</dbReference>
<dbReference type="InterPro" id="IPR025870">
    <property type="entry name" value="Glyoxalase-like_dom"/>
</dbReference>
<protein>
    <recommendedName>
        <fullName evidence="1">Glyoxalase-like domain-containing protein</fullName>
    </recommendedName>
</protein>
<reference evidence="3" key="1">
    <citation type="submission" date="2017-03" db="EMBL/GenBank/DDBJ databases">
        <authorList>
            <person name="Rodrigo-Torres L."/>
            <person name="Arahal R.D."/>
            <person name="Lucena T."/>
        </authorList>
    </citation>
    <scope>NUCLEOTIDE SEQUENCE [LARGE SCALE GENOMIC DNA]</scope>
    <source>
        <strain evidence="3">CECT 8370</strain>
    </source>
</reference>
<keyword evidence="3" id="KW-1185">Reference proteome</keyword>
<dbReference type="AlphaFoldDB" id="A0A1X6YR62"/>
<sequence>MKLDHLAVAAESLEAGRVWVEDSLGLRLQAGGQHAHFGTHNLLLGLEDGIYLEVIAIDPGAEAPVCPRWFDLDRFSGAPRLNTWICQVDDLAGLVARYPEAGRPVALSRGDLHWQMAVPEDGILPYDTLFPALMEWGRGGHPSARLTPSGGRLERLVVSHPQAAALAGALGPVLDDRRVVFETGAAGLRAEIATPSGIRVLG</sequence>
<organism evidence="2 3">
    <name type="scientific">Roseovarius gaetbuli</name>
    <dbReference type="NCBI Taxonomy" id="1356575"/>
    <lineage>
        <taxon>Bacteria</taxon>
        <taxon>Pseudomonadati</taxon>
        <taxon>Pseudomonadota</taxon>
        <taxon>Alphaproteobacteria</taxon>
        <taxon>Rhodobacterales</taxon>
        <taxon>Roseobacteraceae</taxon>
        <taxon>Roseovarius</taxon>
    </lineage>
</organism>
<dbReference type="SUPFAM" id="SSF54593">
    <property type="entry name" value="Glyoxalase/Bleomycin resistance protein/Dihydroxybiphenyl dioxygenase"/>
    <property type="match status" value="1"/>
</dbReference>
<dbReference type="Proteomes" id="UP000194012">
    <property type="component" value="Unassembled WGS sequence"/>
</dbReference>
<proteinExistence type="predicted"/>
<dbReference type="Pfam" id="PF13468">
    <property type="entry name" value="Glyoxalase_3"/>
    <property type="match status" value="1"/>
</dbReference>
<evidence type="ECO:0000259" key="1">
    <source>
        <dbReference type="Pfam" id="PF13468"/>
    </source>
</evidence>
<evidence type="ECO:0000313" key="2">
    <source>
        <dbReference type="EMBL" id="SLN28855.1"/>
    </source>
</evidence>
<accession>A0A1X6YR62</accession>
<gene>
    <name evidence="2" type="ORF">ROG8370_01124</name>
</gene>
<name>A0A1X6YR62_9RHOB</name>
<dbReference type="EMBL" id="FWFJ01000007">
    <property type="protein sequence ID" value="SLN28855.1"/>
    <property type="molecule type" value="Genomic_DNA"/>
</dbReference>
<evidence type="ECO:0000313" key="3">
    <source>
        <dbReference type="Proteomes" id="UP000194012"/>
    </source>
</evidence>